<dbReference type="Pfam" id="PF17615">
    <property type="entry name" value="C166"/>
    <property type="match status" value="1"/>
</dbReference>
<sequence>MVSFTTLLTSALALAAPIAAQSTPAQTISTLNTLTSKTQALQPIANSISAVNGVLLVIGQGPFPPIIQGLQEISSIAANAVNQQNGAPQTPAGADADAVFNAYRTFATEHQSLLNTLTDKAALFSTVPVIGGPVAAILRVDESAIDSLTLSIINTTPSRVQDFTPLGQSLAKAFQTAINAYSGALQKRAMKFGTRAEAVAA</sequence>
<protein>
    <submittedName>
        <fullName evidence="2">Uncharacterized protein</fullName>
    </submittedName>
</protein>
<organism evidence="2 3">
    <name type="scientific">Paraphoma chrysanthemicola</name>
    <dbReference type="NCBI Taxonomy" id="798071"/>
    <lineage>
        <taxon>Eukaryota</taxon>
        <taxon>Fungi</taxon>
        <taxon>Dikarya</taxon>
        <taxon>Ascomycota</taxon>
        <taxon>Pezizomycotina</taxon>
        <taxon>Dothideomycetes</taxon>
        <taxon>Pleosporomycetidae</taxon>
        <taxon>Pleosporales</taxon>
        <taxon>Pleosporineae</taxon>
        <taxon>Phaeosphaeriaceae</taxon>
        <taxon>Paraphoma</taxon>
    </lineage>
</organism>
<dbReference type="OrthoDB" id="5089392at2759"/>
<keyword evidence="3" id="KW-1185">Reference proteome</keyword>
<proteinExistence type="predicted"/>
<gene>
    <name evidence="2" type="ORF">FB567DRAFT_603944</name>
</gene>
<dbReference type="Proteomes" id="UP000813461">
    <property type="component" value="Unassembled WGS sequence"/>
</dbReference>
<dbReference type="AlphaFoldDB" id="A0A8K0R1K0"/>
<evidence type="ECO:0000313" key="3">
    <source>
        <dbReference type="Proteomes" id="UP000813461"/>
    </source>
</evidence>
<feature type="signal peptide" evidence="1">
    <location>
        <begin position="1"/>
        <end position="20"/>
    </location>
</feature>
<feature type="chain" id="PRO_5035429477" evidence="1">
    <location>
        <begin position="21"/>
        <end position="201"/>
    </location>
</feature>
<comment type="caution">
    <text evidence="2">The sequence shown here is derived from an EMBL/GenBank/DDBJ whole genome shotgun (WGS) entry which is preliminary data.</text>
</comment>
<keyword evidence="1" id="KW-0732">Signal</keyword>
<dbReference type="EMBL" id="JAGMVJ010000012">
    <property type="protein sequence ID" value="KAH7084176.1"/>
    <property type="molecule type" value="Genomic_DNA"/>
</dbReference>
<evidence type="ECO:0000256" key="1">
    <source>
        <dbReference type="SAM" id="SignalP"/>
    </source>
</evidence>
<evidence type="ECO:0000313" key="2">
    <source>
        <dbReference type="EMBL" id="KAH7084176.1"/>
    </source>
</evidence>
<reference evidence="2" key="1">
    <citation type="journal article" date="2021" name="Nat. Commun.">
        <title>Genetic determinants of endophytism in the Arabidopsis root mycobiome.</title>
        <authorList>
            <person name="Mesny F."/>
            <person name="Miyauchi S."/>
            <person name="Thiergart T."/>
            <person name="Pickel B."/>
            <person name="Atanasova L."/>
            <person name="Karlsson M."/>
            <person name="Huettel B."/>
            <person name="Barry K.W."/>
            <person name="Haridas S."/>
            <person name="Chen C."/>
            <person name="Bauer D."/>
            <person name="Andreopoulos W."/>
            <person name="Pangilinan J."/>
            <person name="LaButti K."/>
            <person name="Riley R."/>
            <person name="Lipzen A."/>
            <person name="Clum A."/>
            <person name="Drula E."/>
            <person name="Henrissat B."/>
            <person name="Kohler A."/>
            <person name="Grigoriev I.V."/>
            <person name="Martin F.M."/>
            <person name="Hacquard S."/>
        </authorList>
    </citation>
    <scope>NUCLEOTIDE SEQUENCE</scope>
    <source>
        <strain evidence="2">MPI-SDFR-AT-0120</strain>
    </source>
</reference>
<accession>A0A8K0R1K0</accession>
<name>A0A8K0R1K0_9PLEO</name>